<sequence length="147" mass="16431">MKHISIICLLTISCHQALKNSSAESLKQELQAVEQAFSDASAQKGFYPAMLDVAADDIALFDSGDTVLHDMAFIKENVRKYPDGTRPPFTITWKAEKIEVAASGDLGYTYGWYTMTIKDSQGRDKTTKGLYNSVWKKINGVWKLVMD</sequence>
<dbReference type="EMBL" id="CP015772">
    <property type="protein sequence ID" value="ANH82085.1"/>
    <property type="molecule type" value="Genomic_DNA"/>
</dbReference>
<gene>
    <name evidence="2" type="ORF">A8C56_14875</name>
</gene>
<proteinExistence type="predicted"/>
<dbReference type="Pfam" id="PF14534">
    <property type="entry name" value="DUF4440"/>
    <property type="match status" value="1"/>
</dbReference>
<accession>A0A1A9I446</accession>
<dbReference type="SUPFAM" id="SSF54427">
    <property type="entry name" value="NTF2-like"/>
    <property type="match status" value="1"/>
</dbReference>
<dbReference type="KEGG" id="nia:A8C56_14875"/>
<protein>
    <recommendedName>
        <fullName evidence="1">DUF4440 domain-containing protein</fullName>
    </recommendedName>
</protein>
<evidence type="ECO:0000313" key="2">
    <source>
        <dbReference type="EMBL" id="ANH82085.1"/>
    </source>
</evidence>
<dbReference type="Proteomes" id="UP000077667">
    <property type="component" value="Chromosome"/>
</dbReference>
<dbReference type="Gene3D" id="3.10.450.50">
    <property type="match status" value="1"/>
</dbReference>
<evidence type="ECO:0000313" key="3">
    <source>
        <dbReference type="Proteomes" id="UP000077667"/>
    </source>
</evidence>
<dbReference type="AlphaFoldDB" id="A0A1A9I446"/>
<dbReference type="RefSeq" id="WP_067757609.1">
    <property type="nucleotide sequence ID" value="NZ_CP015772.1"/>
</dbReference>
<name>A0A1A9I446_9BACT</name>
<dbReference type="OrthoDB" id="1119084at2"/>
<dbReference type="STRING" id="1176587.A8C56_14875"/>
<organism evidence="2 3">
    <name type="scientific">Niabella ginsenosidivorans</name>
    <dbReference type="NCBI Taxonomy" id="1176587"/>
    <lineage>
        <taxon>Bacteria</taxon>
        <taxon>Pseudomonadati</taxon>
        <taxon>Bacteroidota</taxon>
        <taxon>Chitinophagia</taxon>
        <taxon>Chitinophagales</taxon>
        <taxon>Chitinophagaceae</taxon>
        <taxon>Niabella</taxon>
    </lineage>
</organism>
<dbReference type="InterPro" id="IPR027843">
    <property type="entry name" value="DUF4440"/>
</dbReference>
<keyword evidence="3" id="KW-1185">Reference proteome</keyword>
<evidence type="ECO:0000259" key="1">
    <source>
        <dbReference type="Pfam" id="PF14534"/>
    </source>
</evidence>
<feature type="domain" description="DUF4440" evidence="1">
    <location>
        <begin position="30"/>
        <end position="144"/>
    </location>
</feature>
<dbReference type="InterPro" id="IPR032710">
    <property type="entry name" value="NTF2-like_dom_sf"/>
</dbReference>
<reference evidence="2 3" key="1">
    <citation type="submission" date="2016-05" db="EMBL/GenBank/DDBJ databases">
        <title>Niabella ginsenosidivorans BS26 whole genome sequencing.</title>
        <authorList>
            <person name="Im W.T."/>
            <person name="Siddiqi M.Z."/>
        </authorList>
    </citation>
    <scope>NUCLEOTIDE SEQUENCE [LARGE SCALE GENOMIC DNA]</scope>
    <source>
        <strain evidence="2 3">BS26</strain>
    </source>
</reference>